<gene>
    <name evidence="2" type="ORF">FKG95_18650</name>
</gene>
<dbReference type="Proteomes" id="UP000315252">
    <property type="component" value="Unassembled WGS sequence"/>
</dbReference>
<dbReference type="GO" id="GO:0050218">
    <property type="term" value="F:propionate-CoA ligase activity"/>
    <property type="evidence" value="ECO:0007669"/>
    <property type="project" value="TreeGrafter"/>
</dbReference>
<reference evidence="2 3" key="1">
    <citation type="submission" date="2019-06" db="EMBL/GenBank/DDBJ databases">
        <title>Whole genome sequence for Rhodospirillaceae sp. R148.</title>
        <authorList>
            <person name="Wang G."/>
        </authorList>
    </citation>
    <scope>NUCLEOTIDE SEQUENCE [LARGE SCALE GENOMIC DNA]</scope>
    <source>
        <strain evidence="2 3">R148</strain>
    </source>
</reference>
<comment type="caution">
    <text evidence="2">The sequence shown here is derived from an EMBL/GenBank/DDBJ whole genome shotgun (WGS) entry which is preliminary data.</text>
</comment>
<dbReference type="Gene3D" id="3.30.300.30">
    <property type="match status" value="1"/>
</dbReference>
<protein>
    <submittedName>
        <fullName evidence="2">Propionyl-CoA synthetase</fullName>
    </submittedName>
</protein>
<dbReference type="PANTHER" id="PTHR43347">
    <property type="entry name" value="ACYL-COA SYNTHETASE"/>
    <property type="match status" value="1"/>
</dbReference>
<sequence>MAKSEFRSDFSFNTTGRTRPQKNSREQVALVHQKIGPVAAFKTVIPIQHLPKTRSVKILQGTMQKIASVEDWKMVAAIDDPNVLDQTGSVLKARQGPGRFG</sequence>
<evidence type="ECO:0000256" key="1">
    <source>
        <dbReference type="SAM" id="MobiDB-lite"/>
    </source>
</evidence>
<feature type="region of interest" description="Disordered" evidence="1">
    <location>
        <begin position="1"/>
        <end position="25"/>
    </location>
</feature>
<dbReference type="RefSeq" id="WP_142897907.1">
    <property type="nucleotide sequence ID" value="NZ_ML660057.1"/>
</dbReference>
<proteinExistence type="predicted"/>
<keyword evidence="3" id="KW-1185">Reference proteome</keyword>
<organism evidence="2 3">
    <name type="scientific">Denitrobaculum tricleocarpae</name>
    <dbReference type="NCBI Taxonomy" id="2591009"/>
    <lineage>
        <taxon>Bacteria</taxon>
        <taxon>Pseudomonadati</taxon>
        <taxon>Pseudomonadota</taxon>
        <taxon>Alphaproteobacteria</taxon>
        <taxon>Rhodospirillales</taxon>
        <taxon>Rhodospirillaceae</taxon>
        <taxon>Denitrobaculum</taxon>
    </lineage>
</organism>
<name>A0A545TMY5_9PROT</name>
<evidence type="ECO:0000313" key="3">
    <source>
        <dbReference type="Proteomes" id="UP000315252"/>
    </source>
</evidence>
<dbReference type="InterPro" id="IPR045851">
    <property type="entry name" value="AMP-bd_C_sf"/>
</dbReference>
<accession>A0A545TMY5</accession>
<dbReference type="PANTHER" id="PTHR43347:SF3">
    <property type="entry name" value="ACYL-COA SYNTHETASE SHORT-CHAIN FAMILY MEMBER 3, MITOCHONDRIAL"/>
    <property type="match status" value="1"/>
</dbReference>
<dbReference type="EMBL" id="VHSH01000006">
    <property type="protein sequence ID" value="TQV78574.1"/>
    <property type="molecule type" value="Genomic_DNA"/>
</dbReference>
<dbReference type="AlphaFoldDB" id="A0A545TMY5"/>
<evidence type="ECO:0000313" key="2">
    <source>
        <dbReference type="EMBL" id="TQV78574.1"/>
    </source>
</evidence>